<organism evidence="1">
    <name type="scientific">Pseudomonas aeruginosa</name>
    <dbReference type="NCBI Taxonomy" id="287"/>
    <lineage>
        <taxon>Bacteria</taxon>
        <taxon>Pseudomonadati</taxon>
        <taxon>Pseudomonadota</taxon>
        <taxon>Gammaproteobacteria</taxon>
        <taxon>Pseudomonadales</taxon>
        <taxon>Pseudomonadaceae</taxon>
        <taxon>Pseudomonas</taxon>
    </lineage>
</organism>
<name>A0A643ETM6_PSEAI</name>
<sequence>MCPLFPGAQFTTKGKPVRWAVEGVRDGVNIRVIVEPHGEGIITAYPK</sequence>
<accession>A0A643ETM6</accession>
<reference evidence="1" key="1">
    <citation type="submission" date="2019-09" db="EMBL/GenBank/DDBJ databases">
        <title>Draft genome sequences of 48 bacterial type strains from the CCUG.</title>
        <authorList>
            <person name="Tunovic T."/>
            <person name="Pineiro-Iglesias B."/>
            <person name="Unosson C."/>
            <person name="Inganas E."/>
            <person name="Ohlen M."/>
            <person name="Cardew S."/>
            <person name="Jensie-Markopoulos S."/>
            <person name="Salva-Serra F."/>
            <person name="Jaen-Luchoro D."/>
            <person name="Karlsson R."/>
            <person name="Svensson-Stadler L."/>
            <person name="Chun J."/>
            <person name="Moore E."/>
        </authorList>
    </citation>
    <scope>NUCLEOTIDE SEQUENCE</scope>
    <source>
        <strain evidence="1">CCUG 551</strain>
    </source>
</reference>
<dbReference type="AlphaFoldDB" id="A0A643ETM6"/>
<proteinExistence type="predicted"/>
<evidence type="ECO:0000313" key="1">
    <source>
        <dbReference type="EMBL" id="KAB0563225.1"/>
    </source>
</evidence>
<dbReference type="EMBL" id="VZPH01000012">
    <property type="protein sequence ID" value="KAB0563225.1"/>
    <property type="molecule type" value="Genomic_DNA"/>
</dbReference>
<gene>
    <name evidence="1" type="ORF">F7R07_00085</name>
</gene>
<comment type="caution">
    <text evidence="1">The sequence shown here is derived from an EMBL/GenBank/DDBJ whole genome shotgun (WGS) entry which is preliminary data.</text>
</comment>
<protein>
    <submittedName>
        <fullName evidence="1">Uncharacterized protein</fullName>
    </submittedName>
</protein>